<sequence length="199" mass="21383">MNINRRRFIGAFVAGSAAVLSPRAFAQVKSADRPDLLPQAMAALDTHGFRIANRNLVGLVDFSAPSRDARFHLVDIANGRVSTSFLVAHGSGSDPGNSGWVQRFSNRPGSNASSHGSYMTGNSYYGQHGRSRRLEGLDADNSNAWQRAIVIHGADYVSGQLAETQGRVGRSQGCFAVSRRDIGDVLDRLGSGYLLYAAK</sequence>
<gene>
    <name evidence="2" type="ORF">NT2_05_01820</name>
</gene>
<protein>
    <recommendedName>
        <fullName evidence="4">YkuD domain-containing protein</fullName>
    </recommendedName>
</protein>
<dbReference type="RefSeq" id="WP_021690168.1">
    <property type="nucleotide sequence ID" value="NZ_BASZ01000005.1"/>
</dbReference>
<name>U2YLI6_9SPHN</name>
<evidence type="ECO:0000313" key="3">
    <source>
        <dbReference type="Proteomes" id="UP000016568"/>
    </source>
</evidence>
<dbReference type="KEGG" id="ntd:EGO55_12145"/>
<dbReference type="InterPro" id="IPR006311">
    <property type="entry name" value="TAT_signal"/>
</dbReference>
<proteinExistence type="predicted"/>
<dbReference type="EMBL" id="BASZ01000005">
    <property type="protein sequence ID" value="GAD49262.1"/>
    <property type="molecule type" value="Genomic_DNA"/>
</dbReference>
<keyword evidence="3" id="KW-1185">Reference proteome</keyword>
<dbReference type="Pfam" id="PF13645">
    <property type="entry name" value="YkuD_2"/>
    <property type="match status" value="1"/>
</dbReference>
<dbReference type="eggNOG" id="COG1376">
    <property type="taxonomic scope" value="Bacteria"/>
</dbReference>
<dbReference type="PANTHER" id="PTHR38477">
    <property type="entry name" value="HYPOTHETICAL EXPORTED PROTEIN"/>
    <property type="match status" value="1"/>
</dbReference>
<dbReference type="AlphaFoldDB" id="U2YLI6"/>
<keyword evidence="1" id="KW-0732">Signal</keyword>
<organism evidence="2 3">
    <name type="scientific">Caenibius tardaugens NBRC 16725</name>
    <dbReference type="NCBI Taxonomy" id="1219035"/>
    <lineage>
        <taxon>Bacteria</taxon>
        <taxon>Pseudomonadati</taxon>
        <taxon>Pseudomonadota</taxon>
        <taxon>Alphaproteobacteria</taxon>
        <taxon>Sphingomonadales</taxon>
        <taxon>Erythrobacteraceae</taxon>
        <taxon>Caenibius</taxon>
    </lineage>
</organism>
<feature type="signal peptide" evidence="1">
    <location>
        <begin position="1"/>
        <end position="26"/>
    </location>
</feature>
<dbReference type="OrthoDB" id="9815195at2"/>
<evidence type="ECO:0000256" key="1">
    <source>
        <dbReference type="SAM" id="SignalP"/>
    </source>
</evidence>
<dbReference type="PROSITE" id="PS51318">
    <property type="entry name" value="TAT"/>
    <property type="match status" value="1"/>
</dbReference>
<accession>U2YLI6</accession>
<dbReference type="PANTHER" id="PTHR38477:SF1">
    <property type="entry name" value="MUREIN L,D-TRANSPEPTIDASE CATALYTIC DOMAIN FAMILY PROTEIN"/>
    <property type="match status" value="1"/>
</dbReference>
<evidence type="ECO:0000313" key="2">
    <source>
        <dbReference type="EMBL" id="GAD49262.1"/>
    </source>
</evidence>
<evidence type="ECO:0008006" key="4">
    <source>
        <dbReference type="Google" id="ProtNLM"/>
    </source>
</evidence>
<dbReference type="InterPro" id="IPR032676">
    <property type="entry name" value="YkuD_2"/>
</dbReference>
<feature type="chain" id="PRO_5030177743" description="YkuD domain-containing protein" evidence="1">
    <location>
        <begin position="27"/>
        <end position="199"/>
    </location>
</feature>
<comment type="caution">
    <text evidence="2">The sequence shown here is derived from an EMBL/GenBank/DDBJ whole genome shotgun (WGS) entry which is preliminary data.</text>
</comment>
<reference evidence="2 3" key="1">
    <citation type="submission" date="2013-09" db="EMBL/GenBank/DDBJ databases">
        <title>Whole genome shotgun sequence of Novosphingobium tardaugens NBRC 16725.</title>
        <authorList>
            <person name="Isaki S."/>
            <person name="Hosoyama A."/>
            <person name="Tsuchikane K."/>
            <person name="Katsumata H."/>
            <person name="Ando Y."/>
            <person name="Yamazaki S."/>
            <person name="Fujita N."/>
        </authorList>
    </citation>
    <scope>NUCLEOTIDE SEQUENCE [LARGE SCALE GENOMIC DNA]</scope>
    <source>
        <strain evidence="2 3">NBRC 16725</strain>
    </source>
</reference>
<dbReference type="Proteomes" id="UP000016568">
    <property type="component" value="Unassembled WGS sequence"/>
</dbReference>